<evidence type="ECO:0000256" key="5">
    <source>
        <dbReference type="ARBA" id="ARBA00022679"/>
    </source>
</evidence>
<dbReference type="AlphaFoldDB" id="E4KMJ9"/>
<feature type="transmembrane region" description="Helical" evidence="12">
    <location>
        <begin position="44"/>
        <end position="68"/>
    </location>
</feature>
<dbReference type="PROSITE" id="PS01035">
    <property type="entry name" value="PTS_EIIB_TYPE_1_CYS"/>
    <property type="match status" value="1"/>
</dbReference>
<dbReference type="GO" id="GO:0008982">
    <property type="term" value="F:protein-N(PI)-phosphohistidine-sugar phosphotransferase activity"/>
    <property type="evidence" value="ECO:0007669"/>
    <property type="project" value="InterPro"/>
</dbReference>
<feature type="transmembrane region" description="Helical" evidence="12">
    <location>
        <begin position="303"/>
        <end position="325"/>
    </location>
</feature>
<feature type="transmembrane region" description="Helical" evidence="12">
    <location>
        <begin position="12"/>
        <end position="32"/>
    </location>
</feature>
<sequence length="490" mass="52375">MKGYLQRIGRSLMLPVAVLPLAALMLGIGYWIDPAGWGGENVIAAFLVKAGGSILDNMGILFAVGVGIGMTKEKDGAAGLAALVSFLTMTTLLSSAAVAQLKSIPVEEVSASFAKVGNGNVFFGLIAGIIAAETFNKFHRTKLPEAFAFFSGRRLVPILTGIFSSFAALVLLFLWPLVFDGLTSFGEAISSMGWLGAGIYAFFNRLLIPTGLHHALNNVFWFDLIGINDIGKFWANEGTKGITGMYQAGFFPVFMFGLPAACYAMYRKAAPEYKKQVMSLFLAAGVAAFVTGVTEPIEFSFMFVAPVLYLVHAALTAVSVAFAALMHWTAGFAFSAGAIDFLLSLKVPMANHPWMLILQGLVVAVLYYLVFSFVIEKFDLATPGRKGPVGGADLTESNISEQSAGLADTKEARQASVILEAIGSKENVDVINNCSTRLRLQVKDSNLVDKEKIKAAGAMGINVIDKNNVQVIIGTTVQQVADAMEDLVKM</sequence>
<name>E4KMJ9_9LACT</name>
<keyword evidence="3" id="KW-1003">Cell membrane</keyword>
<keyword evidence="8" id="KW-0418">Kinase</keyword>
<dbReference type="GO" id="GO:0005886">
    <property type="term" value="C:plasma membrane"/>
    <property type="evidence" value="ECO:0007669"/>
    <property type="project" value="UniProtKB-SubCell"/>
</dbReference>
<dbReference type="PROSITE" id="PS51098">
    <property type="entry name" value="PTS_EIIB_TYPE_1"/>
    <property type="match status" value="1"/>
</dbReference>
<proteinExistence type="predicted"/>
<evidence type="ECO:0000256" key="6">
    <source>
        <dbReference type="ARBA" id="ARBA00022683"/>
    </source>
</evidence>
<feature type="domain" description="PTS EIIB type-1" evidence="13">
    <location>
        <begin position="412"/>
        <end position="490"/>
    </location>
</feature>
<feature type="transmembrane region" description="Helical" evidence="12">
    <location>
        <begin position="119"/>
        <end position="135"/>
    </location>
</feature>
<evidence type="ECO:0000256" key="12">
    <source>
        <dbReference type="SAM" id="Phobius"/>
    </source>
</evidence>
<dbReference type="PROSITE" id="PS51103">
    <property type="entry name" value="PTS_EIIC_TYPE_1"/>
    <property type="match status" value="1"/>
</dbReference>
<dbReference type="NCBIfam" id="TIGR01998">
    <property type="entry name" value="PTS-II-BC-nag"/>
    <property type="match status" value="1"/>
</dbReference>
<evidence type="ECO:0000256" key="1">
    <source>
        <dbReference type="ARBA" id="ARBA00004651"/>
    </source>
</evidence>
<comment type="subcellular location">
    <subcellularLocation>
        <location evidence="1">Cell membrane</location>
        <topology evidence="1">Multi-pass membrane protein</topology>
    </subcellularLocation>
</comment>
<dbReference type="Pfam" id="PF02378">
    <property type="entry name" value="PTS_EIIC"/>
    <property type="match status" value="1"/>
</dbReference>
<keyword evidence="2" id="KW-0813">Transport</keyword>
<feature type="transmembrane region" description="Helical" evidence="12">
    <location>
        <begin position="278"/>
        <end position="297"/>
    </location>
</feature>
<evidence type="ECO:0000256" key="4">
    <source>
        <dbReference type="ARBA" id="ARBA00022597"/>
    </source>
</evidence>
<feature type="domain" description="PTS EIIC type-1" evidence="14">
    <location>
        <begin position="1"/>
        <end position="387"/>
    </location>
</feature>
<dbReference type="InterPro" id="IPR001996">
    <property type="entry name" value="PTS_IIB_1"/>
</dbReference>
<dbReference type="Pfam" id="PF00367">
    <property type="entry name" value="PTS_EIIB"/>
    <property type="match status" value="1"/>
</dbReference>
<dbReference type="InterPro" id="IPR036878">
    <property type="entry name" value="Glu_permease_IIB"/>
</dbReference>
<evidence type="ECO:0000256" key="11">
    <source>
        <dbReference type="PROSITE-ProRule" id="PRU00421"/>
    </source>
</evidence>
<evidence type="ECO:0000313" key="16">
    <source>
        <dbReference type="Proteomes" id="UP000005990"/>
    </source>
</evidence>
<keyword evidence="16" id="KW-1185">Reference proteome</keyword>
<dbReference type="Proteomes" id="UP000005990">
    <property type="component" value="Unassembled WGS sequence"/>
</dbReference>
<dbReference type="STRING" id="908337.HMPREF9257_0298"/>
<evidence type="ECO:0000256" key="10">
    <source>
        <dbReference type="ARBA" id="ARBA00023136"/>
    </source>
</evidence>
<keyword evidence="9 12" id="KW-1133">Transmembrane helix</keyword>
<evidence type="ECO:0000259" key="14">
    <source>
        <dbReference type="PROSITE" id="PS51103"/>
    </source>
</evidence>
<dbReference type="eggNOG" id="COG1263">
    <property type="taxonomic scope" value="Bacteria"/>
</dbReference>
<dbReference type="InterPro" id="IPR003352">
    <property type="entry name" value="PTS_EIIC"/>
</dbReference>
<keyword evidence="7 12" id="KW-0812">Transmembrane</keyword>
<dbReference type="SUPFAM" id="SSF55604">
    <property type="entry name" value="Glucose permease domain IIB"/>
    <property type="match status" value="1"/>
</dbReference>
<dbReference type="eggNOG" id="COG1264">
    <property type="taxonomic scope" value="Bacteria"/>
</dbReference>
<dbReference type="GO" id="GO:0015764">
    <property type="term" value="P:N-acetylglucosamine transport"/>
    <property type="evidence" value="ECO:0007669"/>
    <property type="project" value="TreeGrafter"/>
</dbReference>
<dbReference type="NCBIfam" id="TIGR00826">
    <property type="entry name" value="EIIB_glc"/>
    <property type="match status" value="1"/>
</dbReference>
<evidence type="ECO:0000259" key="13">
    <source>
        <dbReference type="PROSITE" id="PS51098"/>
    </source>
</evidence>
<feature type="transmembrane region" description="Helical" evidence="12">
    <location>
        <begin position="246"/>
        <end position="266"/>
    </location>
</feature>
<keyword evidence="4" id="KW-0762">Sugar transport</keyword>
<keyword evidence="6" id="KW-0598">Phosphotransferase system</keyword>
<accession>E4KMJ9</accession>
<comment type="caution">
    <text evidence="15">The sequence shown here is derived from an EMBL/GenBank/DDBJ whole genome shotgun (WGS) entry which is preliminary data.</text>
</comment>
<evidence type="ECO:0000256" key="7">
    <source>
        <dbReference type="ARBA" id="ARBA00022692"/>
    </source>
</evidence>
<keyword evidence="10 12" id="KW-0472">Membrane</keyword>
<feature type="transmembrane region" description="Helical" evidence="12">
    <location>
        <begin position="332"/>
        <end position="350"/>
    </location>
</feature>
<gene>
    <name evidence="15" type="primary">nagE</name>
    <name evidence="15" type="ORF">HMPREF9257_0298</name>
</gene>
<dbReference type="InterPro" id="IPR018113">
    <property type="entry name" value="PTrfase_EIIB_Cys"/>
</dbReference>
<dbReference type="GO" id="GO:0015572">
    <property type="term" value="F:N-acetylglucosamine transmembrane transporter activity"/>
    <property type="evidence" value="ECO:0007669"/>
    <property type="project" value="InterPro"/>
</dbReference>
<dbReference type="GO" id="GO:0009401">
    <property type="term" value="P:phosphoenolpyruvate-dependent sugar phosphotransferase system"/>
    <property type="evidence" value="ECO:0007669"/>
    <property type="project" value="UniProtKB-KW"/>
</dbReference>
<evidence type="ECO:0000256" key="2">
    <source>
        <dbReference type="ARBA" id="ARBA00022448"/>
    </source>
</evidence>
<protein>
    <submittedName>
        <fullName evidence="15">PTS system, N-acetylglucosamine-specific IIBC component</fullName>
        <ecNumber evidence="15">2.7.1.69</ecNumber>
    </submittedName>
</protein>
<feature type="transmembrane region" description="Helical" evidence="12">
    <location>
        <begin position="155"/>
        <end position="178"/>
    </location>
</feature>
<feature type="transmembrane region" description="Helical" evidence="12">
    <location>
        <begin position="356"/>
        <end position="375"/>
    </location>
</feature>
<dbReference type="GO" id="GO:0019866">
    <property type="term" value="C:organelle inner membrane"/>
    <property type="evidence" value="ECO:0007669"/>
    <property type="project" value="InterPro"/>
</dbReference>
<feature type="transmembrane region" description="Helical" evidence="12">
    <location>
        <begin position="80"/>
        <end position="99"/>
    </location>
</feature>
<evidence type="ECO:0000256" key="9">
    <source>
        <dbReference type="ARBA" id="ARBA00022989"/>
    </source>
</evidence>
<dbReference type="OrthoDB" id="9764327at2"/>
<evidence type="ECO:0000313" key="15">
    <source>
        <dbReference type="EMBL" id="EFR31822.1"/>
    </source>
</evidence>
<dbReference type="CDD" id="cd00212">
    <property type="entry name" value="PTS_IIB_glc"/>
    <property type="match status" value="1"/>
</dbReference>
<organism evidence="15 16">
    <name type="scientific">Eremococcus coleocola ACS-139-V-Col8</name>
    <dbReference type="NCBI Taxonomy" id="908337"/>
    <lineage>
        <taxon>Bacteria</taxon>
        <taxon>Bacillati</taxon>
        <taxon>Bacillota</taxon>
        <taxon>Bacilli</taxon>
        <taxon>Lactobacillales</taxon>
        <taxon>Aerococcaceae</taxon>
        <taxon>Eremococcus</taxon>
    </lineage>
</organism>
<feature type="active site" description="Phosphocysteine intermediate; for EIIB activity" evidence="11">
    <location>
        <position position="434"/>
    </location>
</feature>
<dbReference type="EC" id="2.7.1.69" evidence="15"/>
<dbReference type="InterPro" id="IPR013013">
    <property type="entry name" value="PTS_EIIC_1"/>
</dbReference>
<dbReference type="Gene3D" id="3.30.1360.60">
    <property type="entry name" value="Glucose permease domain IIB"/>
    <property type="match status" value="1"/>
</dbReference>
<dbReference type="GO" id="GO:0090563">
    <property type="term" value="F:protein-phosphocysteine-sugar phosphotransferase activity"/>
    <property type="evidence" value="ECO:0007669"/>
    <property type="project" value="TreeGrafter"/>
</dbReference>
<dbReference type="InterPro" id="IPR010974">
    <property type="entry name" value="PTS_IIBC_nag"/>
</dbReference>
<dbReference type="PANTHER" id="PTHR30009">
    <property type="entry name" value="CYTOCHROME C-TYPE SYNTHESIS PROTEIN AND PTS TRANSMEMBRANE COMPONENT"/>
    <property type="match status" value="1"/>
</dbReference>
<dbReference type="InterPro" id="IPR050429">
    <property type="entry name" value="PTS_Glucose_EIICBA"/>
</dbReference>
<evidence type="ECO:0000256" key="3">
    <source>
        <dbReference type="ARBA" id="ARBA00022475"/>
    </source>
</evidence>
<dbReference type="PANTHER" id="PTHR30009:SF4">
    <property type="entry name" value="PTS SYSTEM N-ACETYLGLUCOSAMINE-SPECIFIC EIICBA COMPONENT"/>
    <property type="match status" value="1"/>
</dbReference>
<dbReference type="GO" id="GO:0016301">
    <property type="term" value="F:kinase activity"/>
    <property type="evidence" value="ECO:0007669"/>
    <property type="project" value="UniProtKB-KW"/>
</dbReference>
<dbReference type="EMBL" id="AENN01000005">
    <property type="protein sequence ID" value="EFR31822.1"/>
    <property type="molecule type" value="Genomic_DNA"/>
</dbReference>
<reference evidence="15 16" key="1">
    <citation type="submission" date="2010-10" db="EMBL/GenBank/DDBJ databases">
        <authorList>
            <person name="Durkin A.S."/>
            <person name="Madupu R."/>
            <person name="Torralba M."/>
            <person name="Gillis M."/>
            <person name="Methe B."/>
            <person name="Sutton G."/>
            <person name="Nelson K.E."/>
        </authorList>
    </citation>
    <scope>NUCLEOTIDE SEQUENCE [LARGE SCALE GENOMIC DNA]</scope>
    <source>
        <strain evidence="15 16">ACS-139-V-Col8</strain>
    </source>
</reference>
<evidence type="ECO:0000256" key="8">
    <source>
        <dbReference type="ARBA" id="ARBA00022777"/>
    </source>
</evidence>
<keyword evidence="5 15" id="KW-0808">Transferase</keyword>